<dbReference type="PANTHER" id="PTHR36113:SF1">
    <property type="entry name" value="GLYOXALASE_BLEOMYCIN RESISTANCE PROTEIN_DIOXYGENASE"/>
    <property type="match status" value="1"/>
</dbReference>
<dbReference type="InterPro" id="IPR029068">
    <property type="entry name" value="Glyas_Bleomycin-R_OHBP_Dase"/>
</dbReference>
<dbReference type="Proteomes" id="UP000053797">
    <property type="component" value="Unassembled WGS sequence"/>
</dbReference>
<dbReference type="PROSITE" id="PS51819">
    <property type="entry name" value="VOC"/>
    <property type="match status" value="1"/>
</dbReference>
<dbReference type="GeneID" id="90836655"/>
<evidence type="ECO:0000259" key="1">
    <source>
        <dbReference type="PROSITE" id="PS51819"/>
    </source>
</evidence>
<dbReference type="InterPro" id="IPR051332">
    <property type="entry name" value="Fosfomycin_Res_Enzymes"/>
</dbReference>
<dbReference type="Gene3D" id="3.10.180.10">
    <property type="entry name" value="2,3-Dihydroxybiphenyl 1,2-Dioxygenase, domain 1"/>
    <property type="match status" value="1"/>
</dbReference>
<proteinExistence type="predicted"/>
<dbReference type="OrthoDB" id="9789012at2"/>
<name>A0A0V8GC77_9BACL</name>
<sequence>MKIEHIALWVADLDGMRQFYETHFDATAGERYHNPAKGFTSYFLTFSSGARLELMQRTDITERTMNALGYAHLAFSLGSKQAVDDWTARLRDAGIQHLDGPRTTGDGYYESTIADPEGNVIELTV</sequence>
<dbReference type="AlphaFoldDB" id="A0A0V8GC77"/>
<dbReference type="EMBL" id="LNQL01000006">
    <property type="protein sequence ID" value="KSU47904.1"/>
    <property type="molecule type" value="Genomic_DNA"/>
</dbReference>
<feature type="domain" description="VOC" evidence="1">
    <location>
        <begin position="2"/>
        <end position="125"/>
    </location>
</feature>
<dbReference type="SUPFAM" id="SSF54593">
    <property type="entry name" value="Glyoxalase/Bleomycin resistance protein/Dihydroxybiphenyl dioxygenase"/>
    <property type="match status" value="1"/>
</dbReference>
<accession>A0A0V8GC77</accession>
<organism evidence="2 3">
    <name type="scientific">Exiguobacterium indicum</name>
    <dbReference type="NCBI Taxonomy" id="296995"/>
    <lineage>
        <taxon>Bacteria</taxon>
        <taxon>Bacillati</taxon>
        <taxon>Bacillota</taxon>
        <taxon>Bacilli</taxon>
        <taxon>Bacillales</taxon>
        <taxon>Bacillales Family XII. Incertae Sedis</taxon>
        <taxon>Exiguobacterium</taxon>
    </lineage>
</organism>
<dbReference type="RefSeq" id="WP_058265907.1">
    <property type="nucleotide sequence ID" value="NZ_FMYN01000006.1"/>
</dbReference>
<dbReference type="InterPro" id="IPR004360">
    <property type="entry name" value="Glyas_Fos-R_dOase_dom"/>
</dbReference>
<dbReference type="Pfam" id="PF00903">
    <property type="entry name" value="Glyoxalase"/>
    <property type="match status" value="1"/>
</dbReference>
<evidence type="ECO:0000313" key="2">
    <source>
        <dbReference type="EMBL" id="KSU47904.1"/>
    </source>
</evidence>
<dbReference type="InterPro" id="IPR037523">
    <property type="entry name" value="VOC_core"/>
</dbReference>
<gene>
    <name evidence="2" type="ORF">AS033_14695</name>
</gene>
<evidence type="ECO:0000313" key="3">
    <source>
        <dbReference type="Proteomes" id="UP000053797"/>
    </source>
</evidence>
<reference evidence="2 3" key="1">
    <citation type="journal article" date="2015" name="Int. J. Syst. Evol. Microbiol.">
        <title>Exiguobacterium enclense sp. nov., isolated from sediment.</title>
        <authorList>
            <person name="Dastager S.G."/>
            <person name="Mawlankar R."/>
            <person name="Sonalkar V.V."/>
            <person name="Thorat M.N."/>
            <person name="Mual P."/>
            <person name="Verma A."/>
            <person name="Krishnamurthi S."/>
            <person name="Tang S.K."/>
            <person name="Li W.J."/>
        </authorList>
    </citation>
    <scope>NUCLEOTIDE SEQUENCE [LARGE SCALE GENOMIC DNA]</scope>
    <source>
        <strain evidence="2 3">NIO-1109</strain>
    </source>
</reference>
<dbReference type="PANTHER" id="PTHR36113">
    <property type="entry name" value="LYASE, PUTATIVE-RELATED-RELATED"/>
    <property type="match status" value="1"/>
</dbReference>
<comment type="caution">
    <text evidence="2">The sequence shown here is derived from an EMBL/GenBank/DDBJ whole genome shotgun (WGS) entry which is preliminary data.</text>
</comment>
<protein>
    <recommendedName>
        <fullName evidence="1">VOC domain-containing protein</fullName>
    </recommendedName>
</protein>